<name>A0A9P6NUQ7_9BASI</name>
<gene>
    <name evidence="2" type="ORF">CROQUDRAFT_649665</name>
</gene>
<keyword evidence="3" id="KW-1185">Reference proteome</keyword>
<accession>A0A9P6NUQ7</accession>
<keyword evidence="1" id="KW-0812">Transmembrane</keyword>
<sequence length="66" mass="7677">MQTPQPALMGSLICVFAFVSFRIFVPIKFIKPLVKSWTIGLVWVKQCIGQFLKEDLAYDRDKKTRE</sequence>
<dbReference type="Proteomes" id="UP000886653">
    <property type="component" value="Unassembled WGS sequence"/>
</dbReference>
<feature type="transmembrane region" description="Helical" evidence="1">
    <location>
        <begin position="6"/>
        <end position="25"/>
    </location>
</feature>
<evidence type="ECO:0000313" key="3">
    <source>
        <dbReference type="Proteomes" id="UP000886653"/>
    </source>
</evidence>
<dbReference type="AlphaFoldDB" id="A0A9P6NUQ7"/>
<dbReference type="EMBL" id="MU167208">
    <property type="protein sequence ID" value="KAG0152294.1"/>
    <property type="molecule type" value="Genomic_DNA"/>
</dbReference>
<reference evidence="2" key="1">
    <citation type="submission" date="2013-11" db="EMBL/GenBank/DDBJ databases">
        <title>Genome sequence of the fusiform rust pathogen reveals effectors for host alternation and coevolution with pine.</title>
        <authorList>
            <consortium name="DOE Joint Genome Institute"/>
            <person name="Smith K."/>
            <person name="Pendleton A."/>
            <person name="Kubisiak T."/>
            <person name="Anderson C."/>
            <person name="Salamov A."/>
            <person name="Aerts A."/>
            <person name="Riley R."/>
            <person name="Clum A."/>
            <person name="Lindquist E."/>
            <person name="Ence D."/>
            <person name="Campbell M."/>
            <person name="Kronenberg Z."/>
            <person name="Feau N."/>
            <person name="Dhillon B."/>
            <person name="Hamelin R."/>
            <person name="Burleigh J."/>
            <person name="Smith J."/>
            <person name="Yandell M."/>
            <person name="Nelson C."/>
            <person name="Grigoriev I."/>
            <person name="Davis J."/>
        </authorList>
    </citation>
    <scope>NUCLEOTIDE SEQUENCE</scope>
    <source>
        <strain evidence="2">G11</strain>
    </source>
</reference>
<keyword evidence="1" id="KW-1133">Transmembrane helix</keyword>
<comment type="caution">
    <text evidence="2">The sequence shown here is derived from an EMBL/GenBank/DDBJ whole genome shotgun (WGS) entry which is preliminary data.</text>
</comment>
<evidence type="ECO:0000313" key="2">
    <source>
        <dbReference type="EMBL" id="KAG0152294.1"/>
    </source>
</evidence>
<protein>
    <submittedName>
        <fullName evidence="2">Uncharacterized protein</fullName>
    </submittedName>
</protein>
<proteinExistence type="predicted"/>
<organism evidence="2 3">
    <name type="scientific">Cronartium quercuum f. sp. fusiforme G11</name>
    <dbReference type="NCBI Taxonomy" id="708437"/>
    <lineage>
        <taxon>Eukaryota</taxon>
        <taxon>Fungi</taxon>
        <taxon>Dikarya</taxon>
        <taxon>Basidiomycota</taxon>
        <taxon>Pucciniomycotina</taxon>
        <taxon>Pucciniomycetes</taxon>
        <taxon>Pucciniales</taxon>
        <taxon>Coleosporiaceae</taxon>
        <taxon>Cronartium</taxon>
    </lineage>
</organism>
<keyword evidence="1" id="KW-0472">Membrane</keyword>
<evidence type="ECO:0000256" key="1">
    <source>
        <dbReference type="SAM" id="Phobius"/>
    </source>
</evidence>